<comment type="subcellular location">
    <subcellularLocation>
        <location evidence="1">Cell membrane</location>
        <topology evidence="1">Multi-pass membrane protein</topology>
    </subcellularLocation>
</comment>
<evidence type="ECO:0000313" key="9">
    <source>
        <dbReference type="EMBL" id="GAI34478.1"/>
    </source>
</evidence>
<dbReference type="Gene3D" id="1.10.3720.10">
    <property type="entry name" value="MetI-like"/>
    <property type="match status" value="1"/>
</dbReference>
<organism evidence="9">
    <name type="scientific">marine sediment metagenome</name>
    <dbReference type="NCBI Taxonomy" id="412755"/>
    <lineage>
        <taxon>unclassified sequences</taxon>
        <taxon>metagenomes</taxon>
        <taxon>ecological metagenomes</taxon>
    </lineage>
</organism>
<dbReference type="Pfam" id="PF00528">
    <property type="entry name" value="BPD_transp_1"/>
    <property type="match status" value="1"/>
</dbReference>
<evidence type="ECO:0000259" key="8">
    <source>
        <dbReference type="PROSITE" id="PS50928"/>
    </source>
</evidence>
<feature type="non-terminal residue" evidence="9">
    <location>
        <position position="1"/>
    </location>
</feature>
<name>X1MT97_9ZZZZ</name>
<reference evidence="9" key="1">
    <citation type="journal article" date="2014" name="Front. Microbiol.">
        <title>High frequency of phylogenetically diverse reductive dehalogenase-homologous genes in deep subseafloor sedimentary metagenomes.</title>
        <authorList>
            <person name="Kawai M."/>
            <person name="Futagami T."/>
            <person name="Toyoda A."/>
            <person name="Takaki Y."/>
            <person name="Nishi S."/>
            <person name="Hori S."/>
            <person name="Arai W."/>
            <person name="Tsubouchi T."/>
            <person name="Morono Y."/>
            <person name="Uchiyama I."/>
            <person name="Ito T."/>
            <person name="Fujiyama A."/>
            <person name="Inagaki F."/>
            <person name="Takami H."/>
        </authorList>
    </citation>
    <scope>NUCLEOTIDE SEQUENCE</scope>
    <source>
        <strain evidence="9">Expedition CK06-06</strain>
    </source>
</reference>
<dbReference type="InterPro" id="IPR000515">
    <property type="entry name" value="MetI-like"/>
</dbReference>
<feature type="transmembrane region" description="Helical" evidence="7">
    <location>
        <begin position="18"/>
        <end position="40"/>
    </location>
</feature>
<keyword evidence="4 7" id="KW-0812">Transmembrane</keyword>
<dbReference type="SUPFAM" id="SSF161098">
    <property type="entry name" value="MetI-like"/>
    <property type="match status" value="1"/>
</dbReference>
<dbReference type="PROSITE" id="PS50928">
    <property type="entry name" value="ABC_TM1"/>
    <property type="match status" value="1"/>
</dbReference>
<gene>
    <name evidence="9" type="ORF">S06H3_41895</name>
</gene>
<feature type="transmembrane region" description="Helical" evidence="7">
    <location>
        <begin position="61"/>
        <end position="82"/>
    </location>
</feature>
<dbReference type="AlphaFoldDB" id="X1MT97"/>
<evidence type="ECO:0000256" key="6">
    <source>
        <dbReference type="ARBA" id="ARBA00023136"/>
    </source>
</evidence>
<dbReference type="PANTHER" id="PTHR43163:SF6">
    <property type="entry name" value="DIPEPTIDE TRANSPORT SYSTEM PERMEASE PROTEIN DPPB-RELATED"/>
    <property type="match status" value="1"/>
</dbReference>
<evidence type="ECO:0000256" key="4">
    <source>
        <dbReference type="ARBA" id="ARBA00022692"/>
    </source>
</evidence>
<protein>
    <recommendedName>
        <fullName evidence="8">ABC transmembrane type-1 domain-containing protein</fullName>
    </recommendedName>
</protein>
<keyword evidence="5 7" id="KW-1133">Transmembrane helix</keyword>
<keyword evidence="6 7" id="KW-0472">Membrane</keyword>
<dbReference type="GO" id="GO:0055085">
    <property type="term" value="P:transmembrane transport"/>
    <property type="evidence" value="ECO:0007669"/>
    <property type="project" value="InterPro"/>
</dbReference>
<evidence type="ECO:0000256" key="5">
    <source>
        <dbReference type="ARBA" id="ARBA00022989"/>
    </source>
</evidence>
<evidence type="ECO:0000256" key="2">
    <source>
        <dbReference type="ARBA" id="ARBA00022448"/>
    </source>
</evidence>
<comment type="caution">
    <text evidence="9">The sequence shown here is derived from an EMBL/GenBank/DDBJ whole genome shotgun (WGS) entry which is preliminary data.</text>
</comment>
<proteinExistence type="predicted"/>
<evidence type="ECO:0000256" key="7">
    <source>
        <dbReference type="SAM" id="Phobius"/>
    </source>
</evidence>
<dbReference type="InterPro" id="IPR035906">
    <property type="entry name" value="MetI-like_sf"/>
</dbReference>
<dbReference type="EMBL" id="BARV01025864">
    <property type="protein sequence ID" value="GAI34478.1"/>
    <property type="molecule type" value="Genomic_DNA"/>
</dbReference>
<accession>X1MT97</accession>
<dbReference type="GO" id="GO:0005886">
    <property type="term" value="C:plasma membrane"/>
    <property type="evidence" value="ECO:0007669"/>
    <property type="project" value="UniProtKB-SubCell"/>
</dbReference>
<evidence type="ECO:0000256" key="1">
    <source>
        <dbReference type="ARBA" id="ARBA00004651"/>
    </source>
</evidence>
<keyword evidence="3" id="KW-1003">Cell membrane</keyword>
<sequence>AKGLGERVVVIRHALKNALIPVITLVGLQLPVLIGGTVIIERIFGLPGMGRLGLDALYRRDYGIVSGVLVIFAGALMLINLITDLTYAYLDPRVHYK</sequence>
<feature type="domain" description="ABC transmembrane type-1" evidence="8">
    <location>
        <begin position="1"/>
        <end position="83"/>
    </location>
</feature>
<dbReference type="CDD" id="cd06261">
    <property type="entry name" value="TM_PBP2"/>
    <property type="match status" value="1"/>
</dbReference>
<evidence type="ECO:0000256" key="3">
    <source>
        <dbReference type="ARBA" id="ARBA00022475"/>
    </source>
</evidence>
<dbReference type="PANTHER" id="PTHR43163">
    <property type="entry name" value="DIPEPTIDE TRANSPORT SYSTEM PERMEASE PROTEIN DPPB-RELATED"/>
    <property type="match status" value="1"/>
</dbReference>
<keyword evidence="2" id="KW-0813">Transport</keyword>